<dbReference type="GO" id="GO:0019005">
    <property type="term" value="C:SCF ubiquitin ligase complex"/>
    <property type="evidence" value="ECO:0007669"/>
    <property type="project" value="InterPro"/>
</dbReference>
<evidence type="ECO:0000313" key="6">
    <source>
        <dbReference type="RefSeq" id="XP_020026604.1"/>
    </source>
</evidence>
<dbReference type="AlphaFoldDB" id="A0A8B7V6G7"/>
<keyword evidence="1" id="KW-0833">Ubl conjugation pathway</keyword>
<evidence type="ECO:0000256" key="2">
    <source>
        <dbReference type="SAM" id="MobiDB-lite"/>
    </source>
</evidence>
<dbReference type="InterPro" id="IPR032675">
    <property type="entry name" value="LRR_dom_sf"/>
</dbReference>
<dbReference type="SUPFAM" id="SSF81383">
    <property type="entry name" value="F-box domain"/>
    <property type="match status" value="1"/>
</dbReference>
<dbReference type="KEGG" id="ccan:109691185"/>
<feature type="region of interest" description="Disordered" evidence="2">
    <location>
        <begin position="61"/>
        <end position="103"/>
    </location>
</feature>
<evidence type="ECO:0000256" key="1">
    <source>
        <dbReference type="ARBA" id="ARBA00022786"/>
    </source>
</evidence>
<dbReference type="PANTHER" id="PTHR16134">
    <property type="entry name" value="F-BOX/TPR REPEAT PROTEIN POF3"/>
    <property type="match status" value="1"/>
</dbReference>
<gene>
    <name evidence="4 6" type="primary">Fbxl6</name>
</gene>
<keyword evidence="5" id="KW-1185">Reference proteome</keyword>
<dbReference type="CTD" id="26233"/>
<dbReference type="CDD" id="cd22119">
    <property type="entry name" value="F-box_FBXL6"/>
    <property type="match status" value="1"/>
</dbReference>
<proteinExistence type="predicted"/>
<dbReference type="InterPro" id="IPR036047">
    <property type="entry name" value="F-box-like_dom_sf"/>
</dbReference>
<reference evidence="6" key="2">
    <citation type="submission" date="2025-04" db="UniProtKB">
        <authorList>
            <consortium name="RefSeq"/>
        </authorList>
    </citation>
    <scope>IDENTIFICATION</scope>
    <source>
        <tissue evidence="6">Leukocyte</tissue>
    </source>
</reference>
<dbReference type="SMART" id="SM00367">
    <property type="entry name" value="LRR_CC"/>
    <property type="match status" value="4"/>
</dbReference>
<evidence type="ECO:0000259" key="3">
    <source>
        <dbReference type="Pfam" id="PF12937"/>
    </source>
</evidence>
<dbReference type="OrthoDB" id="3134645at2759"/>
<reference evidence="4" key="1">
    <citation type="submission" date="2023-09" db="UniProtKB">
        <authorList>
            <consortium name="Ensembl"/>
        </authorList>
    </citation>
    <scope>IDENTIFICATION</scope>
</reference>
<organism evidence="6">
    <name type="scientific">Castor canadensis</name>
    <name type="common">American beaver</name>
    <dbReference type="NCBI Taxonomy" id="51338"/>
    <lineage>
        <taxon>Eukaryota</taxon>
        <taxon>Metazoa</taxon>
        <taxon>Chordata</taxon>
        <taxon>Craniata</taxon>
        <taxon>Vertebrata</taxon>
        <taxon>Euteleostomi</taxon>
        <taxon>Mammalia</taxon>
        <taxon>Eutheria</taxon>
        <taxon>Euarchontoglires</taxon>
        <taxon>Glires</taxon>
        <taxon>Rodentia</taxon>
        <taxon>Castorimorpha</taxon>
        <taxon>Castoridae</taxon>
        <taxon>Castor</taxon>
    </lineage>
</organism>
<dbReference type="SUPFAM" id="SSF52047">
    <property type="entry name" value="RNI-like"/>
    <property type="match status" value="1"/>
</dbReference>
<dbReference type="Proteomes" id="UP001732720">
    <property type="component" value="Chromosome 3"/>
</dbReference>
<accession>A0A8B7V6G7</accession>
<dbReference type="RefSeq" id="XP_020026604.1">
    <property type="nucleotide sequence ID" value="XM_020171015.1"/>
</dbReference>
<dbReference type="Gene3D" id="3.80.10.10">
    <property type="entry name" value="Ribonuclease Inhibitor"/>
    <property type="match status" value="3"/>
</dbReference>
<dbReference type="GeneID" id="109691185"/>
<dbReference type="PANTHER" id="PTHR16134:SF28">
    <property type="entry name" value="F-BOX_LRR-REPEAT PROTEIN 6"/>
    <property type="match status" value="1"/>
</dbReference>
<feature type="region of interest" description="Disordered" evidence="2">
    <location>
        <begin position="1"/>
        <end position="25"/>
    </location>
</feature>
<sequence>MAPTAARRARRKPRGSRLAGTRARSAEDWWWDRLAPSGSGYHLMQADSMLLVLPSLGPVRTRVHKRATRRSQRPPPPRPSAAAKPRARPGPEPASAPEQEPDAGWGDRIPLEVLVQIFGLLVAADGPMPFLGRAARVCRRWHEAASQPALWHTVTLSPPLAGRTAKSSVKAEKKLLASLEWLMPNRFSQLQRLTLIHWKSQIHSVLKLVSESCPRLTFLKLSDCHNVTADTLVTLAKACCQLHSLDLQHSMVESTAVVSFLEETGPRMRKLWLTYSSQTTAILGALLGSCCPQLQVLEVSTGINRNSTPLQLPVETLQKGCPRLQVLRLLNLMWLPKPSGRGVAPGPGFPSLEELCLAGSTCTFVSNEVLGRLLHGSPNLRLLDLRGCARITPAGLHDLPCQELEQLHLGLYGMSDQLTLAKEGSPLLTQKWSHTLRELDLSGQGFSEKDLEQALAAFSSTPGGLHPALHSLNLRGTRVTPSVISSVISSCPGLLYLNLESCRCLPRGLKRAYRGLEEVQWCLEQLLTSPQLDSLAQASGSPPLNPFPPLDV</sequence>
<evidence type="ECO:0000313" key="5">
    <source>
        <dbReference type="Proteomes" id="UP001732720"/>
    </source>
</evidence>
<feature type="compositionally biased region" description="Basic residues" evidence="2">
    <location>
        <begin position="61"/>
        <end position="72"/>
    </location>
</feature>
<dbReference type="FunFam" id="1.20.1280.50:FF:000035">
    <property type="entry name" value="F-box/LRR-repeat protein 6 isoform X2"/>
    <property type="match status" value="1"/>
</dbReference>
<dbReference type="GO" id="GO:0031146">
    <property type="term" value="P:SCF-dependent proteasomal ubiquitin-dependent protein catabolic process"/>
    <property type="evidence" value="ECO:0007669"/>
    <property type="project" value="TreeGrafter"/>
</dbReference>
<feature type="domain" description="F-box" evidence="3">
    <location>
        <begin position="108"/>
        <end position="156"/>
    </location>
</feature>
<dbReference type="InterPro" id="IPR001810">
    <property type="entry name" value="F-box_dom"/>
</dbReference>
<dbReference type="Ensembl" id="ENSCCNT00000015288.1">
    <property type="protein sequence ID" value="ENSCCNP00000011672.1"/>
    <property type="gene ID" value="ENSCCNG00000012112.1"/>
</dbReference>
<name>A0A8B7V6G7_CASCN</name>
<dbReference type="FunFam" id="3.80.10.10:FF:000487">
    <property type="entry name" value="F-box and leucine-rich repeat protein 6"/>
    <property type="match status" value="1"/>
</dbReference>
<dbReference type="Gene3D" id="1.20.1280.50">
    <property type="match status" value="1"/>
</dbReference>
<dbReference type="InterPro" id="IPR047922">
    <property type="entry name" value="FBXL6_F-box"/>
</dbReference>
<dbReference type="Pfam" id="PF12937">
    <property type="entry name" value="F-box-like"/>
    <property type="match status" value="1"/>
</dbReference>
<evidence type="ECO:0000313" key="4">
    <source>
        <dbReference type="Ensembl" id="ENSCCNP00000011672.1"/>
    </source>
</evidence>
<dbReference type="InterPro" id="IPR006553">
    <property type="entry name" value="Leu-rich_rpt_Cys-con_subtyp"/>
</dbReference>
<protein>
    <submittedName>
        <fullName evidence="6">F-box/LRR-repeat protein 6</fullName>
    </submittedName>
</protein>